<keyword evidence="5" id="KW-0812">Transmembrane</keyword>
<dbReference type="Pfam" id="PF00106">
    <property type="entry name" value="adh_short"/>
    <property type="match status" value="1"/>
</dbReference>
<sequence>MKTMKREEETLAGWNIIWWLFKLFGLPITLPWLIYHFYDIMQQKRKKTALGNKVVMITGASSGLGEALAHTFYSVGCRIILVSRRKKELERVKNDLMNTHQTVPTYPPVILELDLTEINNLKDEVIKAIMIHGRIDILINNAGISYRGEVIDTNVDVDIKVMLSNYFSQVALSKIVLPYMIEQQSGHIIGVSSVQGRIAIPFRSAYAASKHALQAWYDTARAELSDKNIKFTVVSPGYIKTALSLNAVTGDGQVYGVMDKATASGFEPKYVAECILKSVLKQEKDVIISPFTPKCAIVLRVLFPSLYFWIMQKRARKLERDN</sequence>
<feature type="transmembrane region" description="Helical" evidence="5">
    <location>
        <begin position="50"/>
        <end position="73"/>
    </location>
</feature>
<dbReference type="Proteomes" id="UP001430953">
    <property type="component" value="Unassembled WGS sequence"/>
</dbReference>
<evidence type="ECO:0000313" key="7">
    <source>
        <dbReference type="Proteomes" id="UP001430953"/>
    </source>
</evidence>
<dbReference type="PROSITE" id="PS00061">
    <property type="entry name" value="ADH_SHORT"/>
    <property type="match status" value="1"/>
</dbReference>
<keyword evidence="5" id="KW-1133">Transmembrane helix</keyword>
<gene>
    <name evidence="6" type="ORF">PUN28_008111</name>
</gene>
<feature type="transmembrane region" description="Helical" evidence="5">
    <location>
        <begin position="16"/>
        <end position="38"/>
    </location>
</feature>
<comment type="similarity">
    <text evidence="1 4">Belongs to the short-chain dehydrogenases/reductases (SDR) family.</text>
</comment>
<keyword evidence="5" id="KW-0472">Membrane</keyword>
<dbReference type="Gene3D" id="3.40.50.720">
    <property type="entry name" value="NAD(P)-binding Rossmann-like Domain"/>
    <property type="match status" value="1"/>
</dbReference>
<dbReference type="PANTHER" id="PTHR44196">
    <property type="entry name" value="DEHYDROGENASE/REDUCTASE SDR FAMILY MEMBER 7B"/>
    <property type="match status" value="1"/>
</dbReference>
<comment type="function">
    <text evidence="3">Putative oxidoreductase.</text>
</comment>
<evidence type="ECO:0000313" key="6">
    <source>
        <dbReference type="EMBL" id="KAL0120225.1"/>
    </source>
</evidence>
<dbReference type="InterPro" id="IPR020904">
    <property type="entry name" value="Sc_DH/Rdtase_CS"/>
</dbReference>
<dbReference type="SUPFAM" id="SSF51735">
    <property type="entry name" value="NAD(P)-binding Rossmann-fold domains"/>
    <property type="match status" value="1"/>
</dbReference>
<dbReference type="InterPro" id="IPR036291">
    <property type="entry name" value="NAD(P)-bd_dom_sf"/>
</dbReference>
<evidence type="ECO:0000256" key="2">
    <source>
        <dbReference type="ARBA" id="ARBA00023002"/>
    </source>
</evidence>
<dbReference type="PRINTS" id="PR00080">
    <property type="entry name" value="SDRFAMILY"/>
</dbReference>
<evidence type="ECO:0000256" key="4">
    <source>
        <dbReference type="RuleBase" id="RU000363"/>
    </source>
</evidence>
<evidence type="ECO:0000256" key="3">
    <source>
        <dbReference type="ARBA" id="ARBA00037096"/>
    </source>
</evidence>
<evidence type="ECO:0008006" key="8">
    <source>
        <dbReference type="Google" id="ProtNLM"/>
    </source>
</evidence>
<dbReference type="PANTHER" id="PTHR44196:SF1">
    <property type="entry name" value="DEHYDROGENASE_REDUCTASE SDR FAMILY MEMBER 7B"/>
    <property type="match status" value="1"/>
</dbReference>
<dbReference type="PRINTS" id="PR00081">
    <property type="entry name" value="GDHRDH"/>
</dbReference>
<dbReference type="GO" id="GO:0016020">
    <property type="term" value="C:membrane"/>
    <property type="evidence" value="ECO:0007669"/>
    <property type="project" value="TreeGrafter"/>
</dbReference>
<keyword evidence="2" id="KW-0560">Oxidoreductase</keyword>
<keyword evidence="7" id="KW-1185">Reference proteome</keyword>
<evidence type="ECO:0000256" key="5">
    <source>
        <dbReference type="SAM" id="Phobius"/>
    </source>
</evidence>
<organism evidence="6 7">
    <name type="scientific">Cardiocondyla obscurior</name>
    <dbReference type="NCBI Taxonomy" id="286306"/>
    <lineage>
        <taxon>Eukaryota</taxon>
        <taxon>Metazoa</taxon>
        <taxon>Ecdysozoa</taxon>
        <taxon>Arthropoda</taxon>
        <taxon>Hexapoda</taxon>
        <taxon>Insecta</taxon>
        <taxon>Pterygota</taxon>
        <taxon>Neoptera</taxon>
        <taxon>Endopterygota</taxon>
        <taxon>Hymenoptera</taxon>
        <taxon>Apocrita</taxon>
        <taxon>Aculeata</taxon>
        <taxon>Formicoidea</taxon>
        <taxon>Formicidae</taxon>
        <taxon>Myrmicinae</taxon>
        <taxon>Cardiocondyla</taxon>
    </lineage>
</organism>
<evidence type="ECO:0000256" key="1">
    <source>
        <dbReference type="ARBA" id="ARBA00006484"/>
    </source>
</evidence>
<name>A0AAW2G1G5_9HYME</name>
<comment type="caution">
    <text evidence="6">The sequence shown here is derived from an EMBL/GenBank/DDBJ whole genome shotgun (WGS) entry which is preliminary data.</text>
</comment>
<dbReference type="AlphaFoldDB" id="A0AAW2G1G5"/>
<proteinExistence type="inferred from homology"/>
<reference evidence="6 7" key="1">
    <citation type="submission" date="2023-03" db="EMBL/GenBank/DDBJ databases">
        <title>High recombination rates correlate with genetic variation in Cardiocondyla obscurior ants.</title>
        <authorList>
            <person name="Errbii M."/>
        </authorList>
    </citation>
    <scope>NUCLEOTIDE SEQUENCE [LARGE SCALE GENOMIC DNA]</scope>
    <source>
        <strain evidence="6">Alpha-2009</strain>
        <tissue evidence="6">Whole body</tissue>
    </source>
</reference>
<dbReference type="EMBL" id="JADYXP020000007">
    <property type="protein sequence ID" value="KAL0120225.1"/>
    <property type="molecule type" value="Genomic_DNA"/>
</dbReference>
<accession>A0AAW2G1G5</accession>
<protein>
    <recommendedName>
        <fullName evidence="8">Dehydrogenase/reductase SDR family protein 7-like</fullName>
    </recommendedName>
</protein>
<dbReference type="GO" id="GO:0016491">
    <property type="term" value="F:oxidoreductase activity"/>
    <property type="evidence" value="ECO:0007669"/>
    <property type="project" value="UniProtKB-KW"/>
</dbReference>
<dbReference type="InterPro" id="IPR002347">
    <property type="entry name" value="SDR_fam"/>
</dbReference>